<evidence type="ECO:0000313" key="3">
    <source>
        <dbReference type="Proteomes" id="UP000245956"/>
    </source>
</evidence>
<name>A0A2U3DQC7_PURLI</name>
<proteinExistence type="predicted"/>
<protein>
    <submittedName>
        <fullName evidence="2">Uncharacterized protein</fullName>
    </submittedName>
</protein>
<evidence type="ECO:0000256" key="1">
    <source>
        <dbReference type="SAM" id="MobiDB-lite"/>
    </source>
</evidence>
<dbReference type="AlphaFoldDB" id="A0A2U3DQC7"/>
<dbReference type="EMBL" id="LCWV01000062">
    <property type="protein sequence ID" value="PWI64450.1"/>
    <property type="molecule type" value="Genomic_DNA"/>
</dbReference>
<reference evidence="2 3" key="1">
    <citation type="journal article" date="2016" name="Front. Microbiol.">
        <title>Genome and transcriptome sequences reveal the specific parasitism of the nematophagous Purpureocillium lilacinum 36-1.</title>
        <authorList>
            <person name="Xie J."/>
            <person name="Li S."/>
            <person name="Mo C."/>
            <person name="Xiao X."/>
            <person name="Peng D."/>
            <person name="Wang G."/>
            <person name="Xiao Y."/>
        </authorList>
    </citation>
    <scope>NUCLEOTIDE SEQUENCE [LARGE SCALE GENOMIC DNA]</scope>
    <source>
        <strain evidence="2 3">36-1</strain>
    </source>
</reference>
<accession>A0A2U3DQC7</accession>
<evidence type="ECO:0000313" key="2">
    <source>
        <dbReference type="EMBL" id="PWI64450.1"/>
    </source>
</evidence>
<gene>
    <name evidence="2" type="ORF">PCL_10461</name>
</gene>
<feature type="compositionally biased region" description="Polar residues" evidence="1">
    <location>
        <begin position="105"/>
        <end position="114"/>
    </location>
</feature>
<sequence length="347" mass="35492">MVAAGLDLAPVERGCFLAPKGDGRGSAAAGLLEDALALQYGAFPVRVWASAAGSARRRKGCRSEPVPAGISFRHECSVQGPAVSASSYDDSASDEAGSCPRTLSHRQATATCTSPGPLPPPLPVDDEKGKWPHRQHAPLPQPTMLGLDALRVQGTAAWRGLPSRGSRSRTGSAKNVAAKRPIDAVVARQGKDRAFCILSPPSSSPPGPCLSLGPVGRHPARQPPAKEDAVAAPAVCVGEHNVVADRDLSPGAVGEPSAPSALGGPVCANRDNLLGGAGLHPAKDVQQRRAAAEVDNLGLFWGGGGGGGGVEPRNKETLLQDLTPLVCRLWGGRGGLCCVGHVLRGPS</sequence>
<organism evidence="2 3">
    <name type="scientific">Purpureocillium lilacinum</name>
    <name type="common">Paecilomyces lilacinus</name>
    <dbReference type="NCBI Taxonomy" id="33203"/>
    <lineage>
        <taxon>Eukaryota</taxon>
        <taxon>Fungi</taxon>
        <taxon>Dikarya</taxon>
        <taxon>Ascomycota</taxon>
        <taxon>Pezizomycotina</taxon>
        <taxon>Sordariomycetes</taxon>
        <taxon>Hypocreomycetidae</taxon>
        <taxon>Hypocreales</taxon>
        <taxon>Ophiocordycipitaceae</taxon>
        <taxon>Purpureocillium</taxon>
    </lineage>
</organism>
<dbReference type="Proteomes" id="UP000245956">
    <property type="component" value="Unassembled WGS sequence"/>
</dbReference>
<feature type="region of interest" description="Disordered" evidence="1">
    <location>
        <begin position="83"/>
        <end position="121"/>
    </location>
</feature>
<comment type="caution">
    <text evidence="2">The sequence shown here is derived from an EMBL/GenBank/DDBJ whole genome shotgun (WGS) entry which is preliminary data.</text>
</comment>
<feature type="compositionally biased region" description="Low complexity" evidence="1">
    <location>
        <begin position="84"/>
        <end position="98"/>
    </location>
</feature>